<dbReference type="InterPro" id="IPR011990">
    <property type="entry name" value="TPR-like_helical_dom_sf"/>
</dbReference>
<comment type="subcellular location">
    <subcellularLocation>
        <location evidence="1">Cell outer membrane</location>
    </subcellularLocation>
</comment>
<feature type="domain" description="RagB/SusD" evidence="6">
    <location>
        <begin position="351"/>
        <end position="440"/>
    </location>
</feature>
<keyword evidence="4" id="KW-0472">Membrane</keyword>
<name>A0A1M5KTT6_9BACT</name>
<evidence type="ECO:0000256" key="4">
    <source>
        <dbReference type="ARBA" id="ARBA00023136"/>
    </source>
</evidence>
<evidence type="ECO:0000259" key="7">
    <source>
        <dbReference type="Pfam" id="PF14322"/>
    </source>
</evidence>
<dbReference type="PROSITE" id="PS51257">
    <property type="entry name" value="PROKAR_LIPOPROTEIN"/>
    <property type="match status" value="1"/>
</dbReference>
<proteinExistence type="inferred from homology"/>
<feature type="domain" description="SusD-like N-terminal" evidence="7">
    <location>
        <begin position="29"/>
        <end position="223"/>
    </location>
</feature>
<sequence>MRKYENKQLFFTVGFIMVLLVSFACEGPLEMTPKSELAPANFLNTEKGINSVLFSAYSSIQFRNHHKINTAEWPSRHLLQRGGGQSRRATLYMNFTWDATENWWSNGFWDDCYEAIRDANIVLDNVENVETSESRKSLIAAEARFVRASAYFYLFDWFGPTPLVTSSNPETLEPSRSPEEEIKNFIESEYTAIADILPSERPDEEAGRGTKGAALGMLTKFYLNTKQWQKSAQTAKQIMDMGIYELHPDYFELFQEETTQNNNEFIFVHPTAKEAGLGTNVMASIFPPNYPTPGSHVNWAAHVKLADVFVNSFDPDDERLKLIVTEYEDLDGNHVQLLGNDESRPFKYWPNENSNGLHAGHYLPEVRFADILLSRAEALNEINGPSQESILLINRVRRRAGISDLELSDFSDKDQLNEHILQEREREFYYEAKRRQDEIRHGVFISDAQSRGKNAQPHHVLFPLPQSEMDANPNLEQNPGY</sequence>
<evidence type="ECO:0000256" key="1">
    <source>
        <dbReference type="ARBA" id="ARBA00004442"/>
    </source>
</evidence>
<gene>
    <name evidence="8" type="ORF">SAMN05443144_13416</name>
</gene>
<keyword evidence="3" id="KW-0732">Signal</keyword>
<evidence type="ECO:0000256" key="2">
    <source>
        <dbReference type="ARBA" id="ARBA00006275"/>
    </source>
</evidence>
<dbReference type="CDD" id="cd08977">
    <property type="entry name" value="SusD"/>
    <property type="match status" value="1"/>
</dbReference>
<dbReference type="RefSeq" id="WP_073068334.1">
    <property type="nucleotide sequence ID" value="NZ_FQUS01000034.1"/>
</dbReference>
<evidence type="ECO:0000256" key="3">
    <source>
        <dbReference type="ARBA" id="ARBA00022729"/>
    </source>
</evidence>
<dbReference type="Pfam" id="PF14322">
    <property type="entry name" value="SusD-like_3"/>
    <property type="match status" value="1"/>
</dbReference>
<dbReference type="SUPFAM" id="SSF48452">
    <property type="entry name" value="TPR-like"/>
    <property type="match status" value="1"/>
</dbReference>
<evidence type="ECO:0000313" key="9">
    <source>
        <dbReference type="Proteomes" id="UP000184041"/>
    </source>
</evidence>
<reference evidence="8 9" key="1">
    <citation type="submission" date="2016-11" db="EMBL/GenBank/DDBJ databases">
        <authorList>
            <person name="Jaros S."/>
            <person name="Januszkiewicz K."/>
            <person name="Wedrychowicz H."/>
        </authorList>
    </citation>
    <scope>NUCLEOTIDE SEQUENCE [LARGE SCALE GENOMIC DNA]</scope>
    <source>
        <strain evidence="8 9">DSM 21986</strain>
    </source>
</reference>
<dbReference type="STRING" id="1194090.SAMN05443144_13416"/>
<evidence type="ECO:0000313" key="8">
    <source>
        <dbReference type="EMBL" id="SHG56155.1"/>
    </source>
</evidence>
<evidence type="ECO:0000256" key="5">
    <source>
        <dbReference type="ARBA" id="ARBA00023237"/>
    </source>
</evidence>
<dbReference type="Gene3D" id="1.25.40.390">
    <property type="match status" value="1"/>
</dbReference>
<dbReference type="GO" id="GO:0009279">
    <property type="term" value="C:cell outer membrane"/>
    <property type="evidence" value="ECO:0007669"/>
    <property type="project" value="UniProtKB-SubCell"/>
</dbReference>
<organism evidence="8 9">
    <name type="scientific">Fodinibius roseus</name>
    <dbReference type="NCBI Taxonomy" id="1194090"/>
    <lineage>
        <taxon>Bacteria</taxon>
        <taxon>Pseudomonadati</taxon>
        <taxon>Balneolota</taxon>
        <taxon>Balneolia</taxon>
        <taxon>Balneolales</taxon>
        <taxon>Balneolaceae</taxon>
        <taxon>Fodinibius</taxon>
    </lineage>
</organism>
<comment type="similarity">
    <text evidence="2">Belongs to the SusD family.</text>
</comment>
<accession>A0A1M5KTT6</accession>
<protein>
    <submittedName>
        <fullName evidence="8">Starch-binding associating with outer membrane</fullName>
    </submittedName>
</protein>
<dbReference type="Pfam" id="PF07980">
    <property type="entry name" value="SusD_RagB"/>
    <property type="match status" value="1"/>
</dbReference>
<dbReference type="Proteomes" id="UP000184041">
    <property type="component" value="Unassembled WGS sequence"/>
</dbReference>
<keyword evidence="9" id="KW-1185">Reference proteome</keyword>
<dbReference type="OrthoDB" id="636214at2"/>
<keyword evidence="5" id="KW-0998">Cell outer membrane</keyword>
<dbReference type="InterPro" id="IPR012944">
    <property type="entry name" value="SusD_RagB_dom"/>
</dbReference>
<evidence type="ECO:0000259" key="6">
    <source>
        <dbReference type="Pfam" id="PF07980"/>
    </source>
</evidence>
<dbReference type="AlphaFoldDB" id="A0A1M5KTT6"/>
<dbReference type="InterPro" id="IPR033985">
    <property type="entry name" value="SusD-like_N"/>
</dbReference>
<dbReference type="EMBL" id="FQUS01000034">
    <property type="protein sequence ID" value="SHG56155.1"/>
    <property type="molecule type" value="Genomic_DNA"/>
</dbReference>